<dbReference type="Proteomes" id="UP000327013">
    <property type="component" value="Unassembled WGS sequence"/>
</dbReference>
<proteinExistence type="inferred from homology"/>
<evidence type="ECO:0000256" key="5">
    <source>
        <dbReference type="ARBA" id="ARBA00022856"/>
    </source>
</evidence>
<name>A0A5N6KR49_9ROSI</name>
<organism evidence="11 12">
    <name type="scientific">Carpinus fangiana</name>
    <dbReference type="NCBI Taxonomy" id="176857"/>
    <lineage>
        <taxon>Eukaryota</taxon>
        <taxon>Viridiplantae</taxon>
        <taxon>Streptophyta</taxon>
        <taxon>Embryophyta</taxon>
        <taxon>Tracheophyta</taxon>
        <taxon>Spermatophyta</taxon>
        <taxon>Magnoliopsida</taxon>
        <taxon>eudicotyledons</taxon>
        <taxon>Gunneridae</taxon>
        <taxon>Pentapetalae</taxon>
        <taxon>rosids</taxon>
        <taxon>fabids</taxon>
        <taxon>Fagales</taxon>
        <taxon>Betulaceae</taxon>
        <taxon>Carpinus</taxon>
    </lineage>
</organism>
<feature type="transmembrane region" description="Helical" evidence="10">
    <location>
        <begin position="340"/>
        <end position="365"/>
    </location>
</feature>
<feature type="transmembrane region" description="Helical" evidence="10">
    <location>
        <begin position="752"/>
        <end position="773"/>
    </location>
</feature>
<evidence type="ECO:0000256" key="4">
    <source>
        <dbReference type="ARBA" id="ARBA00022692"/>
    </source>
</evidence>
<dbReference type="NCBIfam" id="TIGR00728">
    <property type="entry name" value="OPT_sfam"/>
    <property type="match status" value="1"/>
</dbReference>
<evidence type="ECO:0000256" key="9">
    <source>
        <dbReference type="SAM" id="MobiDB-lite"/>
    </source>
</evidence>
<dbReference type="Pfam" id="PF03169">
    <property type="entry name" value="OPT"/>
    <property type="match status" value="1"/>
</dbReference>
<evidence type="ECO:0000313" key="12">
    <source>
        <dbReference type="Proteomes" id="UP000327013"/>
    </source>
</evidence>
<keyword evidence="12" id="KW-1185">Reference proteome</keyword>
<feature type="transmembrane region" description="Helical" evidence="10">
    <location>
        <begin position="105"/>
        <end position="123"/>
    </location>
</feature>
<dbReference type="GO" id="GO:0035673">
    <property type="term" value="F:oligopeptide transmembrane transporter activity"/>
    <property type="evidence" value="ECO:0007669"/>
    <property type="project" value="InterPro"/>
</dbReference>
<evidence type="ECO:0000256" key="2">
    <source>
        <dbReference type="ARBA" id="ARBA00005484"/>
    </source>
</evidence>
<feature type="region of interest" description="Disordered" evidence="9">
    <location>
        <begin position="1"/>
        <end position="53"/>
    </location>
</feature>
<dbReference type="GO" id="GO:0015031">
    <property type="term" value="P:protein transport"/>
    <property type="evidence" value="ECO:0007669"/>
    <property type="project" value="UniProtKB-KW"/>
</dbReference>
<evidence type="ECO:0000256" key="7">
    <source>
        <dbReference type="ARBA" id="ARBA00022989"/>
    </source>
</evidence>
<dbReference type="PANTHER" id="PTHR22601">
    <property type="entry name" value="ISP4 LIKE PROTEIN"/>
    <property type="match status" value="1"/>
</dbReference>
<sequence>MFRRQGAGAEKDNAISAAKADGVAKTSQTDAGKAYESTIEQASSVSSANNDKANSIREKALEDVVEVDADLEDENDPEIKDIPPEVRRVVSLHDDTTLPTITFRYFLLSIIFIIPGAFLSQMNQFRTTYAPYSVFFVQIASNYVGLWLARVLPKWTVPLPWGCSFSLNPGPWSVKEHVLVTITAASGATSNQGASSIAISDLYYNRKIHPAAAIFFMWAIDATGYSFAAIARQVLLYDPQYPWFQALCQTALFETQKKNIKSPTKSARRQMHIFWAVLVGITLWQFLPEYIFPMVSSLAFLCWVAPRNPTANFIGSGLGGMGFLNLSFDWANISNYNAGVPLFLSPWWSQVVLFCSFVFCCWILLPAAKWGGLGHFHEGLMTNRALTADGSKYPIADLVTPQNTFNQTAYDINGPIYVGVQQLWSMFFDYASYVSAYGWIAFFGASQIRTAYRKFKNRRKVAGKGINHQYDDRLNVLMRSYKEVPLWWYVVLFLCSFISILVIVAKGILFIPVWTYIIALATGAAIIVPLGWLYAISNFQLPIGTFNELLYGAMVQVYTDGSYRNPVGASVYGSIAGDAWYRAQYMLQDQKIGHYMHVPQRAVFASQVFGIILGVPINYASMSWIIQAKREYLTGEVVDAAHIWTGQSLATSVTTGVQYVLIGPSRLFQETIFKPLPYAFLVGAAAPAIVYALHRLFPKARFDLWNTTIFFSGASIFYGNVSTGYLSRFIGGFVVMYWAYRYRYELWSKYNFILAAAFDAGFNLNMLLIFLIFGSAKVISAPNWWGNNADNAERCFALDS</sequence>
<evidence type="ECO:0000256" key="3">
    <source>
        <dbReference type="ARBA" id="ARBA00022448"/>
    </source>
</evidence>
<evidence type="ECO:0000256" key="6">
    <source>
        <dbReference type="ARBA" id="ARBA00022927"/>
    </source>
</evidence>
<feature type="transmembrane region" description="Helical" evidence="10">
    <location>
        <begin position="676"/>
        <end position="697"/>
    </location>
</feature>
<feature type="transmembrane region" description="Helical" evidence="10">
    <location>
        <begin position="129"/>
        <end position="149"/>
    </location>
</feature>
<keyword evidence="7 10" id="KW-1133">Transmembrane helix</keyword>
<comment type="caution">
    <text evidence="11">The sequence shown here is derived from an EMBL/GenBank/DDBJ whole genome shotgun (WGS) entry which is preliminary data.</text>
</comment>
<feature type="transmembrane region" description="Helical" evidence="10">
    <location>
        <begin position="311"/>
        <end position="328"/>
    </location>
</feature>
<dbReference type="AlphaFoldDB" id="A0A5N6KR49"/>
<keyword evidence="6" id="KW-0653">Protein transport</keyword>
<keyword evidence="4 10" id="KW-0812">Transmembrane</keyword>
<dbReference type="InterPro" id="IPR004648">
    <property type="entry name" value="Oligpept_transpt"/>
</dbReference>
<feature type="transmembrane region" description="Helical" evidence="10">
    <location>
        <begin position="717"/>
        <end position="740"/>
    </location>
</feature>
<keyword evidence="3" id="KW-0813">Transport</keyword>
<evidence type="ECO:0000256" key="1">
    <source>
        <dbReference type="ARBA" id="ARBA00004141"/>
    </source>
</evidence>
<feature type="transmembrane region" description="Helical" evidence="10">
    <location>
        <begin position="486"/>
        <end position="508"/>
    </location>
</feature>
<feature type="transmembrane region" description="Helical" evidence="10">
    <location>
        <begin position="430"/>
        <end position="452"/>
    </location>
</feature>
<dbReference type="OrthoDB" id="9986677at2759"/>
<evidence type="ECO:0000256" key="8">
    <source>
        <dbReference type="ARBA" id="ARBA00023136"/>
    </source>
</evidence>
<dbReference type="InterPro" id="IPR004813">
    <property type="entry name" value="OPT"/>
</dbReference>
<reference evidence="11 12" key="1">
    <citation type="submission" date="2019-06" db="EMBL/GenBank/DDBJ databases">
        <title>A chromosomal-level reference genome of Carpinus fangiana (Coryloideae, Betulaceae).</title>
        <authorList>
            <person name="Yang X."/>
            <person name="Wang Z."/>
            <person name="Zhang L."/>
            <person name="Hao G."/>
            <person name="Liu J."/>
            <person name="Yang Y."/>
        </authorList>
    </citation>
    <scope>NUCLEOTIDE SEQUENCE [LARGE SCALE GENOMIC DNA]</scope>
    <source>
        <strain evidence="11">Cfa_2016G</strain>
        <tissue evidence="11">Leaf</tissue>
    </source>
</reference>
<keyword evidence="5" id="KW-0571">Peptide transport</keyword>
<dbReference type="EMBL" id="VIBQ01000010">
    <property type="protein sequence ID" value="KAB8338997.1"/>
    <property type="molecule type" value="Genomic_DNA"/>
</dbReference>
<feature type="compositionally biased region" description="Polar residues" evidence="9">
    <location>
        <begin position="38"/>
        <end position="53"/>
    </location>
</feature>
<comment type="similarity">
    <text evidence="2">Belongs to the oligopeptide OPT transporter (TC 2.A.67.1) family.</text>
</comment>
<accession>A0A5N6KR49</accession>
<feature type="transmembrane region" description="Helical" evidence="10">
    <location>
        <begin position="273"/>
        <end position="291"/>
    </location>
</feature>
<gene>
    <name evidence="11" type="ORF">FH972_021936</name>
</gene>
<comment type="subcellular location">
    <subcellularLocation>
        <location evidence="1">Membrane</location>
        <topology evidence="1">Multi-pass membrane protein</topology>
    </subcellularLocation>
</comment>
<dbReference type="GO" id="GO:0016020">
    <property type="term" value="C:membrane"/>
    <property type="evidence" value="ECO:0007669"/>
    <property type="project" value="UniProtKB-SubCell"/>
</dbReference>
<evidence type="ECO:0000313" key="11">
    <source>
        <dbReference type="EMBL" id="KAB8338997.1"/>
    </source>
</evidence>
<protein>
    <submittedName>
        <fullName evidence="11">Uncharacterized protein</fullName>
    </submittedName>
</protein>
<feature type="transmembrane region" description="Helical" evidence="10">
    <location>
        <begin position="514"/>
        <end position="536"/>
    </location>
</feature>
<evidence type="ECO:0000256" key="10">
    <source>
        <dbReference type="SAM" id="Phobius"/>
    </source>
</evidence>
<keyword evidence="8 10" id="KW-0472">Membrane</keyword>